<keyword evidence="1" id="KW-0396">Initiation factor</keyword>
<dbReference type="Proteomes" id="UP000530660">
    <property type="component" value="Unassembled WGS sequence"/>
</dbReference>
<name>A0A7J7IPT0_9RHOD</name>
<dbReference type="AlphaFoldDB" id="A0A7J7IPT0"/>
<keyword evidence="2" id="KW-1185">Reference proteome</keyword>
<dbReference type="GO" id="GO:0003743">
    <property type="term" value="F:translation initiation factor activity"/>
    <property type="evidence" value="ECO:0007669"/>
    <property type="project" value="UniProtKB-KW"/>
</dbReference>
<protein>
    <submittedName>
        <fullName evidence="1">DNA replication initiation factor cdc45</fullName>
    </submittedName>
</protein>
<reference evidence="1 2" key="1">
    <citation type="journal article" date="2020" name="J. Phycol.">
        <title>Comparative genome analysis reveals Cyanidiococcus gen. nov., a new extremophilic red algal genus sister to Cyanidioschyzon (Cyanidioschyzonaceae, Rhodophyta).</title>
        <authorList>
            <person name="Liu S.-L."/>
            <person name="Chiang Y.-R."/>
            <person name="Yoon H.S."/>
            <person name="Fu H.-Y."/>
        </authorList>
    </citation>
    <scope>NUCLEOTIDE SEQUENCE [LARGE SCALE GENOMIC DNA]</scope>
    <source>
        <strain evidence="1 2">THAL066</strain>
    </source>
</reference>
<accession>A0A7J7IPT0</accession>
<comment type="caution">
    <text evidence="1">The sequence shown here is derived from an EMBL/GenBank/DDBJ whole genome shotgun (WGS) entry which is preliminary data.</text>
</comment>
<sequence>MLDEPPTIVSRLDGKRYLQQRLALLLGDRLYASGRRPKPFWLIVSSSNCENASITIVTPQIAESEDTIRASCLERDLRTYSNLSPEMATALESAFDRCEPVQTQLGADVVLALTRCFR</sequence>
<proteinExistence type="predicted"/>
<gene>
    <name evidence="1" type="primary">CDC45_2</name>
    <name evidence="1" type="ORF">F1559_004940</name>
</gene>
<organism evidence="1 2">
    <name type="scientific">Cyanidiococcus yangmingshanensis</name>
    <dbReference type="NCBI Taxonomy" id="2690220"/>
    <lineage>
        <taxon>Eukaryota</taxon>
        <taxon>Rhodophyta</taxon>
        <taxon>Bangiophyceae</taxon>
        <taxon>Cyanidiales</taxon>
        <taxon>Cyanidiaceae</taxon>
        <taxon>Cyanidiococcus</taxon>
    </lineage>
</organism>
<keyword evidence="1" id="KW-0648">Protein biosynthesis</keyword>
<dbReference type="EMBL" id="VWRR01000002">
    <property type="protein sequence ID" value="KAF6005028.1"/>
    <property type="molecule type" value="Genomic_DNA"/>
</dbReference>
<evidence type="ECO:0000313" key="2">
    <source>
        <dbReference type="Proteomes" id="UP000530660"/>
    </source>
</evidence>
<evidence type="ECO:0000313" key="1">
    <source>
        <dbReference type="EMBL" id="KAF6005028.1"/>
    </source>
</evidence>